<dbReference type="Proteomes" id="UP000660380">
    <property type="component" value="Unassembled WGS sequence"/>
</dbReference>
<feature type="domain" description="Carrier" evidence="4">
    <location>
        <begin position="158"/>
        <end position="233"/>
    </location>
</feature>
<dbReference type="CDD" id="cd19531">
    <property type="entry name" value="LCL_NRPS-like"/>
    <property type="match status" value="1"/>
</dbReference>
<dbReference type="Gene3D" id="3.30.559.30">
    <property type="entry name" value="Nonribosomal peptide synthetase, condensation domain"/>
    <property type="match status" value="1"/>
</dbReference>
<dbReference type="PANTHER" id="PTHR45527:SF14">
    <property type="entry name" value="PLIPASTATIN SYNTHASE SUBUNIT B"/>
    <property type="match status" value="1"/>
</dbReference>
<dbReference type="Pfam" id="PF00501">
    <property type="entry name" value="AMP-binding"/>
    <property type="match status" value="1"/>
</dbReference>
<dbReference type="Pfam" id="PF13193">
    <property type="entry name" value="AMP-binding_C"/>
    <property type="match status" value="1"/>
</dbReference>
<comment type="caution">
    <text evidence="5">The sequence shown here is derived from an EMBL/GenBank/DDBJ whole genome shotgun (WGS) entry which is preliminary data.</text>
</comment>
<dbReference type="RefSeq" id="WP_190910039.1">
    <property type="nucleotide sequence ID" value="NZ_JACJTA010000192.1"/>
</dbReference>
<gene>
    <name evidence="5" type="ORF">H6G81_35585</name>
</gene>
<dbReference type="InterPro" id="IPR025110">
    <property type="entry name" value="AMP-bd_C"/>
</dbReference>
<organism evidence="5 6">
    <name type="scientific">Scytonema hofmannii FACHB-248</name>
    <dbReference type="NCBI Taxonomy" id="1842502"/>
    <lineage>
        <taxon>Bacteria</taxon>
        <taxon>Bacillati</taxon>
        <taxon>Cyanobacteriota</taxon>
        <taxon>Cyanophyceae</taxon>
        <taxon>Nostocales</taxon>
        <taxon>Scytonemataceae</taxon>
        <taxon>Scytonema</taxon>
    </lineage>
</organism>
<dbReference type="SUPFAM" id="SSF52777">
    <property type="entry name" value="CoA-dependent acyltransferases"/>
    <property type="match status" value="2"/>
</dbReference>
<keyword evidence="2" id="KW-0596">Phosphopantetheine</keyword>
<sequence>RGYLNRPDLTAEKFIPNPFSKEAARLYKTGDLARYLPNGEIEYIGRIDNQVKLRGFRIELGEIETLISQYPAVRETVVIVSEDLLNSQRIIAYVVPQKEQTLTISELRSFLESKLPNYMVPAAFVTLEALPLTPNGKLDRKALPAPELTQISLSNINPPSTPIENLLVAIWAEVLGIDKVGIDNNFFELGGHSLIATRVISQIRQVFQVELPLRYLFEKPTIAGLAKEIEKAIKVDSGVEATNIERIARSPELPLSFAQQRLWFLAQLEPDSPFYNIPAAVRLQGQLNVEALQQSFNEIISRHEALRTNFQTREGQAVAVISKEKPLTLSIFDISELPTNQQEAEIKQQAAQEAQQPFDISSDHLLRVKLLRLGEQEHIILLTMHHIVSDGWSIGVLVQELAKLYQAFSNGQPSLQDATRTPLAELPIQYVDFAVWQRQWLQGEILETQISYWLKHLENAPKVLELPTDHPRPTIQTFRGANYSFNLSPELSAALNKLSQQQGSTLFMTLLAGFQTLLWRYTGSEDIVIGSPIANRNRREIEGLIGFFVNTVVLRTNLAGNPRFEELLKRVREVALGAYAHQDLPFELLIEQLQPQRDLSHTPLFQVMFVLQNAPISVLELPGLTLTPLESDSNTAKFDLILYVTETESGLVGSFEYNTDLFERNTICRMVGHLQTLLEEIVANPQQRLSELPLLTKSEQHQLLREWNNTEVEYSQQLCIHQLFEAQVEKTPDAIAVVFESEQLTYGELNAKANQLAHYLRTLGVKPEVLVGICVERSLSMVIGLLAILKAGGAYVPLDPSYPFERLA</sequence>
<dbReference type="Gene3D" id="3.30.300.30">
    <property type="match status" value="1"/>
</dbReference>
<dbReference type="InterPro" id="IPR006162">
    <property type="entry name" value="Ppantetheine_attach_site"/>
</dbReference>
<accession>A0ABR8H344</accession>
<dbReference type="Gene3D" id="2.30.38.10">
    <property type="entry name" value="Luciferase, Domain 3"/>
    <property type="match status" value="1"/>
</dbReference>
<dbReference type="InterPro" id="IPR042099">
    <property type="entry name" value="ANL_N_sf"/>
</dbReference>
<reference evidence="5 6" key="1">
    <citation type="journal article" date="2020" name="ISME J.">
        <title>Comparative genomics reveals insights into cyanobacterial evolution and habitat adaptation.</title>
        <authorList>
            <person name="Chen M.Y."/>
            <person name="Teng W.K."/>
            <person name="Zhao L."/>
            <person name="Hu C.X."/>
            <person name="Zhou Y.K."/>
            <person name="Han B.P."/>
            <person name="Song L.R."/>
            <person name="Shu W.S."/>
        </authorList>
    </citation>
    <scope>NUCLEOTIDE SEQUENCE [LARGE SCALE GENOMIC DNA]</scope>
    <source>
        <strain evidence="5 6">FACHB-248</strain>
    </source>
</reference>
<dbReference type="InterPro" id="IPR036736">
    <property type="entry name" value="ACP-like_sf"/>
</dbReference>
<keyword evidence="6" id="KW-1185">Reference proteome</keyword>
<evidence type="ECO:0000256" key="3">
    <source>
        <dbReference type="ARBA" id="ARBA00022553"/>
    </source>
</evidence>
<keyword evidence="3" id="KW-0597">Phosphoprotein</keyword>
<protein>
    <submittedName>
        <fullName evidence="5">AMP-binding protein</fullName>
    </submittedName>
</protein>
<dbReference type="InterPro" id="IPR000873">
    <property type="entry name" value="AMP-dep_synth/lig_dom"/>
</dbReference>
<feature type="non-terminal residue" evidence="5">
    <location>
        <position position="1"/>
    </location>
</feature>
<dbReference type="Gene3D" id="1.10.1200.10">
    <property type="entry name" value="ACP-like"/>
    <property type="match status" value="1"/>
</dbReference>
<evidence type="ECO:0000259" key="4">
    <source>
        <dbReference type="PROSITE" id="PS50075"/>
    </source>
</evidence>
<dbReference type="InterPro" id="IPR001242">
    <property type="entry name" value="Condensation_dom"/>
</dbReference>
<evidence type="ECO:0000256" key="2">
    <source>
        <dbReference type="ARBA" id="ARBA00022450"/>
    </source>
</evidence>
<dbReference type="Gene3D" id="3.30.559.10">
    <property type="entry name" value="Chloramphenicol acetyltransferase-like domain"/>
    <property type="match status" value="1"/>
</dbReference>
<dbReference type="Gene3D" id="3.40.50.12780">
    <property type="entry name" value="N-terminal domain of ligase-like"/>
    <property type="match status" value="1"/>
</dbReference>
<name>A0ABR8H344_9CYAN</name>
<dbReference type="SMART" id="SM00823">
    <property type="entry name" value="PKS_PP"/>
    <property type="match status" value="1"/>
</dbReference>
<dbReference type="InterPro" id="IPR023213">
    <property type="entry name" value="CAT-like_dom_sf"/>
</dbReference>
<dbReference type="InterPro" id="IPR020806">
    <property type="entry name" value="PKS_PP-bd"/>
</dbReference>
<dbReference type="PROSITE" id="PS00012">
    <property type="entry name" value="PHOSPHOPANTETHEINE"/>
    <property type="match status" value="1"/>
</dbReference>
<dbReference type="Pfam" id="PF00550">
    <property type="entry name" value="PP-binding"/>
    <property type="match status" value="1"/>
</dbReference>
<dbReference type="PANTHER" id="PTHR45527">
    <property type="entry name" value="NONRIBOSOMAL PEPTIDE SYNTHETASE"/>
    <property type="match status" value="1"/>
</dbReference>
<dbReference type="InterPro" id="IPR009081">
    <property type="entry name" value="PP-bd_ACP"/>
</dbReference>
<dbReference type="SUPFAM" id="SSF47336">
    <property type="entry name" value="ACP-like"/>
    <property type="match status" value="1"/>
</dbReference>
<dbReference type="InterPro" id="IPR045851">
    <property type="entry name" value="AMP-bd_C_sf"/>
</dbReference>
<dbReference type="EMBL" id="JACJTA010000192">
    <property type="protein sequence ID" value="MBD2609665.1"/>
    <property type="molecule type" value="Genomic_DNA"/>
</dbReference>
<evidence type="ECO:0000256" key="1">
    <source>
        <dbReference type="ARBA" id="ARBA00001957"/>
    </source>
</evidence>
<evidence type="ECO:0000313" key="5">
    <source>
        <dbReference type="EMBL" id="MBD2609665.1"/>
    </source>
</evidence>
<feature type="non-terminal residue" evidence="5">
    <location>
        <position position="808"/>
    </location>
</feature>
<dbReference type="Pfam" id="PF00668">
    <property type="entry name" value="Condensation"/>
    <property type="match status" value="1"/>
</dbReference>
<dbReference type="PROSITE" id="PS50075">
    <property type="entry name" value="CARRIER"/>
    <property type="match status" value="1"/>
</dbReference>
<proteinExistence type="predicted"/>
<evidence type="ECO:0000313" key="6">
    <source>
        <dbReference type="Proteomes" id="UP000660380"/>
    </source>
</evidence>
<comment type="cofactor">
    <cofactor evidence="1">
        <name>pantetheine 4'-phosphate</name>
        <dbReference type="ChEBI" id="CHEBI:47942"/>
    </cofactor>
</comment>
<dbReference type="SUPFAM" id="SSF56801">
    <property type="entry name" value="Acetyl-CoA synthetase-like"/>
    <property type="match status" value="2"/>
</dbReference>